<protein>
    <submittedName>
        <fullName evidence="2">Unplaced genomic scaffold SPHSTscaffold_1332, whole genome shotgun sequence</fullName>
    </submittedName>
</protein>
<keyword evidence="1" id="KW-0472">Membrane</keyword>
<feature type="transmembrane region" description="Helical" evidence="1">
    <location>
        <begin position="25"/>
        <end position="51"/>
    </location>
</feature>
<name>A0A0C9U9V7_SPHS4</name>
<dbReference type="EMBL" id="KN838407">
    <property type="protein sequence ID" value="KIJ22326.1"/>
    <property type="molecule type" value="Genomic_DNA"/>
</dbReference>
<keyword evidence="1" id="KW-0812">Transmembrane</keyword>
<gene>
    <name evidence="2" type="ORF">M422DRAFT_277295</name>
</gene>
<evidence type="ECO:0000313" key="2">
    <source>
        <dbReference type="EMBL" id="KIJ22326.1"/>
    </source>
</evidence>
<proteinExistence type="predicted"/>
<organism evidence="2 3">
    <name type="scientific">Sphaerobolus stellatus (strain SS14)</name>
    <dbReference type="NCBI Taxonomy" id="990650"/>
    <lineage>
        <taxon>Eukaryota</taxon>
        <taxon>Fungi</taxon>
        <taxon>Dikarya</taxon>
        <taxon>Basidiomycota</taxon>
        <taxon>Agaricomycotina</taxon>
        <taxon>Agaricomycetes</taxon>
        <taxon>Phallomycetidae</taxon>
        <taxon>Geastrales</taxon>
        <taxon>Sphaerobolaceae</taxon>
        <taxon>Sphaerobolus</taxon>
    </lineage>
</organism>
<dbReference type="AlphaFoldDB" id="A0A0C9U9V7"/>
<keyword evidence="3" id="KW-1185">Reference proteome</keyword>
<reference evidence="2 3" key="1">
    <citation type="submission" date="2014-06" db="EMBL/GenBank/DDBJ databases">
        <title>Evolutionary Origins and Diversification of the Mycorrhizal Mutualists.</title>
        <authorList>
            <consortium name="DOE Joint Genome Institute"/>
            <consortium name="Mycorrhizal Genomics Consortium"/>
            <person name="Kohler A."/>
            <person name="Kuo A."/>
            <person name="Nagy L.G."/>
            <person name="Floudas D."/>
            <person name="Copeland A."/>
            <person name="Barry K.W."/>
            <person name="Cichocki N."/>
            <person name="Veneault-Fourrey C."/>
            <person name="LaButti K."/>
            <person name="Lindquist E.A."/>
            <person name="Lipzen A."/>
            <person name="Lundell T."/>
            <person name="Morin E."/>
            <person name="Murat C."/>
            <person name="Riley R."/>
            <person name="Ohm R."/>
            <person name="Sun H."/>
            <person name="Tunlid A."/>
            <person name="Henrissat B."/>
            <person name="Grigoriev I.V."/>
            <person name="Hibbett D.S."/>
            <person name="Martin F."/>
        </authorList>
    </citation>
    <scope>NUCLEOTIDE SEQUENCE [LARGE SCALE GENOMIC DNA]</scope>
    <source>
        <strain evidence="2 3">SS14</strain>
    </source>
</reference>
<evidence type="ECO:0000313" key="3">
    <source>
        <dbReference type="Proteomes" id="UP000054279"/>
    </source>
</evidence>
<evidence type="ECO:0000256" key="1">
    <source>
        <dbReference type="SAM" id="Phobius"/>
    </source>
</evidence>
<dbReference type="Proteomes" id="UP000054279">
    <property type="component" value="Unassembled WGS sequence"/>
</dbReference>
<dbReference type="HOGENOM" id="CLU_3051925_0_0_1"/>
<accession>A0A0C9U9V7</accession>
<keyword evidence="1" id="KW-1133">Transmembrane helix</keyword>
<sequence>MSILHLAHKLQLDSTLSLYKSLVSLYSVLFTQSFYTACVRVLWGAGTCFVLQSR</sequence>